<dbReference type="EMBL" id="CAACVG010000145">
    <property type="protein sequence ID" value="VEN33626.1"/>
    <property type="molecule type" value="Genomic_DNA"/>
</dbReference>
<protein>
    <submittedName>
        <fullName evidence="1">Uncharacterized protein</fullName>
    </submittedName>
</protein>
<evidence type="ECO:0000313" key="1">
    <source>
        <dbReference type="EMBL" id="VEN33626.1"/>
    </source>
</evidence>
<gene>
    <name evidence="1" type="ORF">CALMAC_LOCUS112</name>
</gene>
<proteinExistence type="predicted"/>
<reference evidence="1 2" key="1">
    <citation type="submission" date="2019-01" db="EMBL/GenBank/DDBJ databases">
        <authorList>
            <person name="Sayadi A."/>
        </authorList>
    </citation>
    <scope>NUCLEOTIDE SEQUENCE [LARGE SCALE GENOMIC DNA]</scope>
</reference>
<keyword evidence="2" id="KW-1185">Reference proteome</keyword>
<accession>A0A653BDH3</accession>
<organism evidence="1 2">
    <name type="scientific">Callosobruchus maculatus</name>
    <name type="common">Southern cowpea weevil</name>
    <name type="synonym">Pulse bruchid</name>
    <dbReference type="NCBI Taxonomy" id="64391"/>
    <lineage>
        <taxon>Eukaryota</taxon>
        <taxon>Metazoa</taxon>
        <taxon>Ecdysozoa</taxon>
        <taxon>Arthropoda</taxon>
        <taxon>Hexapoda</taxon>
        <taxon>Insecta</taxon>
        <taxon>Pterygota</taxon>
        <taxon>Neoptera</taxon>
        <taxon>Endopterygota</taxon>
        <taxon>Coleoptera</taxon>
        <taxon>Polyphaga</taxon>
        <taxon>Cucujiformia</taxon>
        <taxon>Chrysomeloidea</taxon>
        <taxon>Chrysomelidae</taxon>
        <taxon>Bruchinae</taxon>
        <taxon>Bruchini</taxon>
        <taxon>Callosobruchus</taxon>
    </lineage>
</organism>
<dbReference type="AlphaFoldDB" id="A0A653BDH3"/>
<sequence>MKRSRAAPTDASAAMGANAARRDANVVIRNRVDHAQHRTSFSTVNRY</sequence>
<evidence type="ECO:0000313" key="2">
    <source>
        <dbReference type="Proteomes" id="UP000410492"/>
    </source>
</evidence>
<dbReference type="Proteomes" id="UP000410492">
    <property type="component" value="Unassembled WGS sequence"/>
</dbReference>
<name>A0A653BDH3_CALMS</name>